<evidence type="ECO:0000313" key="1">
    <source>
        <dbReference type="EMBL" id="CAG6677184.1"/>
    </source>
</evidence>
<protein>
    <submittedName>
        <fullName evidence="1">Uncharacterized protein</fullName>
    </submittedName>
</protein>
<sequence length="151" mass="17782">MKLSKYKRHVIKMSKVCGHVNWKGKPIGARKSEVDLFKKKYPLTSVKYHFYWDFFKKNFSYRFGRPQKDTCTKCEELKLKVKSPSLCESAKRTYEGELTIHTRRSKKFYSALKKNAEVSKNQANVLGISFDYMANVPKKSFIVERSHVQEL</sequence>
<name>A0A8D8SWH9_9HEMI</name>
<accession>A0A8D8SWH9</accession>
<dbReference type="EMBL" id="HBUF01241773">
    <property type="protein sequence ID" value="CAG6677184.1"/>
    <property type="molecule type" value="Transcribed_RNA"/>
</dbReference>
<dbReference type="AlphaFoldDB" id="A0A8D8SWH9"/>
<reference evidence="1" key="1">
    <citation type="submission" date="2021-05" db="EMBL/GenBank/DDBJ databases">
        <authorList>
            <person name="Alioto T."/>
            <person name="Alioto T."/>
            <person name="Gomez Garrido J."/>
        </authorList>
    </citation>
    <scope>NUCLEOTIDE SEQUENCE</scope>
</reference>
<proteinExistence type="predicted"/>
<organism evidence="1">
    <name type="scientific">Cacopsylla melanoneura</name>
    <dbReference type="NCBI Taxonomy" id="428564"/>
    <lineage>
        <taxon>Eukaryota</taxon>
        <taxon>Metazoa</taxon>
        <taxon>Ecdysozoa</taxon>
        <taxon>Arthropoda</taxon>
        <taxon>Hexapoda</taxon>
        <taxon>Insecta</taxon>
        <taxon>Pterygota</taxon>
        <taxon>Neoptera</taxon>
        <taxon>Paraneoptera</taxon>
        <taxon>Hemiptera</taxon>
        <taxon>Sternorrhyncha</taxon>
        <taxon>Psylloidea</taxon>
        <taxon>Psyllidae</taxon>
        <taxon>Psyllinae</taxon>
        <taxon>Cacopsylla</taxon>
    </lineage>
</organism>